<feature type="transmembrane region" description="Helical" evidence="8">
    <location>
        <begin position="228"/>
        <end position="249"/>
    </location>
</feature>
<dbReference type="PANTHER" id="PTHR24243:SF208">
    <property type="entry name" value="PYROKININ-1 RECEPTOR"/>
    <property type="match status" value="1"/>
</dbReference>
<comment type="caution">
    <text evidence="10">The sequence shown here is derived from an EMBL/GenBank/DDBJ whole genome shotgun (WGS) entry which is preliminary data.</text>
</comment>
<feature type="transmembrane region" description="Helical" evidence="8">
    <location>
        <begin position="76"/>
        <end position="97"/>
    </location>
</feature>
<name>A0AAD8FIK0_BIOPF</name>
<evidence type="ECO:0000256" key="8">
    <source>
        <dbReference type="SAM" id="Phobius"/>
    </source>
</evidence>
<dbReference type="PRINTS" id="PR00237">
    <property type="entry name" value="GPCRRHODOPSN"/>
</dbReference>
<dbReference type="AlphaFoldDB" id="A0AAD8FIK0"/>
<feature type="transmembrane region" description="Helical" evidence="8">
    <location>
        <begin position="270"/>
        <end position="292"/>
    </location>
</feature>
<feature type="transmembrane region" description="Helical" evidence="8">
    <location>
        <begin position="41"/>
        <end position="64"/>
    </location>
</feature>
<dbReference type="PROSITE" id="PS50262">
    <property type="entry name" value="G_PROTEIN_RECEP_F1_2"/>
    <property type="match status" value="1"/>
</dbReference>
<evidence type="ECO:0000313" key="10">
    <source>
        <dbReference type="EMBL" id="KAK0064459.1"/>
    </source>
</evidence>
<proteinExistence type="predicted"/>
<dbReference type="EMBL" id="JASAOG010000017">
    <property type="protein sequence ID" value="KAK0064459.1"/>
    <property type="molecule type" value="Genomic_DNA"/>
</dbReference>
<evidence type="ECO:0000256" key="4">
    <source>
        <dbReference type="ARBA" id="ARBA00023040"/>
    </source>
</evidence>
<reference evidence="10" key="1">
    <citation type="journal article" date="2023" name="PLoS Negl. Trop. Dis.">
        <title>A genome sequence for Biomphalaria pfeifferi, the major vector snail for the human-infecting parasite Schistosoma mansoni.</title>
        <authorList>
            <person name="Bu L."/>
            <person name="Lu L."/>
            <person name="Laidemitt M.R."/>
            <person name="Zhang S.M."/>
            <person name="Mutuku M."/>
            <person name="Mkoji G."/>
            <person name="Steinauer M."/>
            <person name="Loker E.S."/>
        </authorList>
    </citation>
    <scope>NUCLEOTIDE SEQUENCE</scope>
    <source>
        <strain evidence="10">KasaAsao</strain>
    </source>
</reference>
<feature type="transmembrane region" description="Helical" evidence="8">
    <location>
        <begin position="117"/>
        <end position="143"/>
    </location>
</feature>
<keyword evidence="11" id="KW-1185">Reference proteome</keyword>
<dbReference type="InterPro" id="IPR000276">
    <property type="entry name" value="GPCR_Rhodpsn"/>
</dbReference>
<dbReference type="GO" id="GO:0004930">
    <property type="term" value="F:G protein-coupled receptor activity"/>
    <property type="evidence" value="ECO:0007669"/>
    <property type="project" value="UniProtKB-KW"/>
</dbReference>
<keyword evidence="3 8" id="KW-1133">Transmembrane helix</keyword>
<feature type="domain" description="G-protein coupled receptors family 1 profile" evidence="9">
    <location>
        <begin position="56"/>
        <end position="330"/>
    </location>
</feature>
<feature type="transmembrane region" description="Helical" evidence="8">
    <location>
        <begin position="164"/>
        <end position="184"/>
    </location>
</feature>
<evidence type="ECO:0000256" key="5">
    <source>
        <dbReference type="ARBA" id="ARBA00023136"/>
    </source>
</evidence>
<evidence type="ECO:0000256" key="2">
    <source>
        <dbReference type="ARBA" id="ARBA00022692"/>
    </source>
</evidence>
<evidence type="ECO:0000313" key="11">
    <source>
        <dbReference type="Proteomes" id="UP001233172"/>
    </source>
</evidence>
<feature type="transmembrane region" description="Helical" evidence="8">
    <location>
        <begin position="312"/>
        <end position="333"/>
    </location>
</feature>
<reference evidence="10" key="2">
    <citation type="submission" date="2023-04" db="EMBL/GenBank/DDBJ databases">
        <authorList>
            <person name="Bu L."/>
            <person name="Lu L."/>
            <person name="Laidemitt M.R."/>
            <person name="Zhang S.M."/>
            <person name="Mutuku M."/>
            <person name="Mkoji G."/>
            <person name="Steinauer M."/>
            <person name="Loker E.S."/>
        </authorList>
    </citation>
    <scope>NUCLEOTIDE SEQUENCE</scope>
    <source>
        <strain evidence="10">KasaAsao</strain>
        <tissue evidence="10">Whole Snail</tissue>
    </source>
</reference>
<dbReference type="Pfam" id="PF00001">
    <property type="entry name" value="7tm_1"/>
    <property type="match status" value="1"/>
</dbReference>
<comment type="subcellular location">
    <subcellularLocation>
        <location evidence="1">Membrane</location>
        <topology evidence="1">Multi-pass membrane protein</topology>
    </subcellularLocation>
</comment>
<dbReference type="GO" id="GO:0016020">
    <property type="term" value="C:membrane"/>
    <property type="evidence" value="ECO:0007669"/>
    <property type="project" value="UniProtKB-SubCell"/>
</dbReference>
<sequence>MALYYAKSNETLSTAAQIDLVLTASTSKPTTNSYSDLLNNIIYYVIVSESIIGIAGNGISIGILRMHNLAASSNKLLMALCANDLIICFVVCGTGLQKFFVYFVGTINYVLLVSVTNVISLVCTLVFTLLLPISLILTTTISLERFVAVYFPFHVSRIMTSERVTSLIFAIYVCFCILSSPSILRNGLFLEYSPTYNTTVIFVRFSDYYLTNRVFIDTYLVKVLGNTIISVCLSVIFLSTVTIIVKVVWRKLDEVPCQRMKKKNINQHKVIKMLTTVCSVTFVTYLAGQSVYNVRALFPDEIFNSLTGDIFLSAYRLLMHVNASANFIIYICMSKKFRVEFLTVLLYLPKIVFRSK</sequence>
<dbReference type="InterPro" id="IPR017452">
    <property type="entry name" value="GPCR_Rhodpsn_7TM"/>
</dbReference>
<evidence type="ECO:0000259" key="9">
    <source>
        <dbReference type="PROSITE" id="PS50262"/>
    </source>
</evidence>
<keyword evidence="4" id="KW-0297">G-protein coupled receptor</keyword>
<dbReference type="SUPFAM" id="SSF81321">
    <property type="entry name" value="Family A G protein-coupled receptor-like"/>
    <property type="match status" value="1"/>
</dbReference>
<evidence type="ECO:0000256" key="3">
    <source>
        <dbReference type="ARBA" id="ARBA00022989"/>
    </source>
</evidence>
<gene>
    <name evidence="10" type="ORF">Bpfe_006118</name>
</gene>
<dbReference type="Gene3D" id="1.20.1070.10">
    <property type="entry name" value="Rhodopsin 7-helix transmembrane proteins"/>
    <property type="match status" value="1"/>
</dbReference>
<protein>
    <submittedName>
        <fullName evidence="10">Trace amine-associated receptor 3</fullName>
    </submittedName>
</protein>
<evidence type="ECO:0000256" key="7">
    <source>
        <dbReference type="ARBA" id="ARBA00023224"/>
    </source>
</evidence>
<dbReference type="Proteomes" id="UP001233172">
    <property type="component" value="Unassembled WGS sequence"/>
</dbReference>
<keyword evidence="6 10" id="KW-0675">Receptor</keyword>
<dbReference type="PANTHER" id="PTHR24243">
    <property type="entry name" value="G-PROTEIN COUPLED RECEPTOR"/>
    <property type="match status" value="1"/>
</dbReference>
<keyword evidence="2 8" id="KW-0812">Transmembrane</keyword>
<accession>A0AAD8FIK0</accession>
<keyword evidence="7" id="KW-0807">Transducer</keyword>
<evidence type="ECO:0000256" key="6">
    <source>
        <dbReference type="ARBA" id="ARBA00023170"/>
    </source>
</evidence>
<keyword evidence="5 8" id="KW-0472">Membrane</keyword>
<organism evidence="10 11">
    <name type="scientific">Biomphalaria pfeifferi</name>
    <name type="common">Bloodfluke planorb</name>
    <name type="synonym">Freshwater snail</name>
    <dbReference type="NCBI Taxonomy" id="112525"/>
    <lineage>
        <taxon>Eukaryota</taxon>
        <taxon>Metazoa</taxon>
        <taxon>Spiralia</taxon>
        <taxon>Lophotrochozoa</taxon>
        <taxon>Mollusca</taxon>
        <taxon>Gastropoda</taxon>
        <taxon>Heterobranchia</taxon>
        <taxon>Euthyneura</taxon>
        <taxon>Panpulmonata</taxon>
        <taxon>Hygrophila</taxon>
        <taxon>Lymnaeoidea</taxon>
        <taxon>Planorbidae</taxon>
        <taxon>Biomphalaria</taxon>
    </lineage>
</organism>
<evidence type="ECO:0000256" key="1">
    <source>
        <dbReference type="ARBA" id="ARBA00004141"/>
    </source>
</evidence>